<protein>
    <submittedName>
        <fullName evidence="3">Sulfatase</fullName>
    </submittedName>
</protein>
<feature type="transmembrane region" description="Helical" evidence="2">
    <location>
        <begin position="155"/>
        <end position="173"/>
    </location>
</feature>
<keyword evidence="2" id="KW-0812">Transmembrane</keyword>
<feature type="region of interest" description="Disordered" evidence="1">
    <location>
        <begin position="1"/>
        <end position="113"/>
    </location>
</feature>
<feature type="compositionally biased region" description="Low complexity" evidence="1">
    <location>
        <begin position="22"/>
        <end position="46"/>
    </location>
</feature>
<evidence type="ECO:0000313" key="4">
    <source>
        <dbReference type="Proteomes" id="UP000621266"/>
    </source>
</evidence>
<feature type="transmembrane region" description="Helical" evidence="2">
    <location>
        <begin position="224"/>
        <end position="253"/>
    </location>
</feature>
<keyword evidence="2" id="KW-0472">Membrane</keyword>
<dbReference type="Gene3D" id="3.40.720.10">
    <property type="entry name" value="Alkaline Phosphatase, subunit A"/>
    <property type="match status" value="1"/>
</dbReference>
<dbReference type="InterPro" id="IPR017850">
    <property type="entry name" value="Alkaline_phosphatase_core_sf"/>
</dbReference>
<feature type="compositionally biased region" description="Gly residues" evidence="1">
    <location>
        <begin position="62"/>
        <end position="71"/>
    </location>
</feature>
<evidence type="ECO:0000256" key="2">
    <source>
        <dbReference type="SAM" id="Phobius"/>
    </source>
</evidence>
<feature type="compositionally biased region" description="Acidic residues" evidence="1">
    <location>
        <begin position="77"/>
        <end position="89"/>
    </location>
</feature>
<name>A0ABQ7FHI7_9ACTN</name>
<feature type="transmembrane region" description="Helical" evidence="2">
    <location>
        <begin position="180"/>
        <end position="204"/>
    </location>
</feature>
<gene>
    <name evidence="3" type="ORF">GCU69_16015</name>
</gene>
<feature type="transmembrane region" description="Helical" evidence="2">
    <location>
        <begin position="274"/>
        <end position="294"/>
    </location>
</feature>
<feature type="transmembrane region" description="Helical" evidence="2">
    <location>
        <begin position="125"/>
        <end position="143"/>
    </location>
</feature>
<dbReference type="EMBL" id="WHPN01000291">
    <property type="protein sequence ID" value="KAF4408077.1"/>
    <property type="molecule type" value="Genomic_DNA"/>
</dbReference>
<keyword evidence="2" id="KW-1133">Transmembrane helix</keyword>
<dbReference type="SUPFAM" id="SSF53649">
    <property type="entry name" value="Alkaline phosphatase-like"/>
    <property type="match status" value="1"/>
</dbReference>
<feature type="compositionally biased region" description="Acidic residues" evidence="1">
    <location>
        <begin position="97"/>
        <end position="108"/>
    </location>
</feature>
<evidence type="ECO:0000313" key="3">
    <source>
        <dbReference type="EMBL" id="KAF4408077.1"/>
    </source>
</evidence>
<keyword evidence="4" id="KW-1185">Reference proteome</keyword>
<sequence>MPSAAEADPTEPGAPEADSGTADPEVPGAGAADPGAPDARTAAPGEPGAGQPGTGEACTGEAGTGKAGTGKAGTEEAGTEEAAAEEAESEEARAEEAGPEEAEAEEAGAEGVRGRRVRFAGAARFARPAVSWAAGVLVLGALLMPNGLNRLTPFAFTRIPVEGLCCAALLLVLRPAARRAAAVGLGVGLGLLVVLKSLDMGFYSTLDRPFDLVLDWILLDDAQAFLRASAGTAGAVGAVALAVLLVLAVLVLMPLAVLRVSRVMARHSATATRSLLVLGTVWVTCAALGVQLAGVRVASTSTSTLLHNRAHQVRAGVQDKEAFAREARIDAFRDTPPDQLLTRLRGKDVLFTFIESYGRTALEDPAMAAGTASVLADGTDRLERAGFSTRSAFLTSPVTGAGSWLAHATFLSGLWIKNEQRYRNLTSSDRMTLTGAFRGTGAWRTVGIMPGVTKAWPEGKFYGLDHVYDSRDMGYRGPKFSWTPVPDQYSLAAFERLEHGRRDREPIMAEIILASSHNPWSPIPEVIGWDEVGDGSVYHGLKAAGKDPKEVWQDSEQVRTEYRRAIAYSMNSVVSYLERYGDEDTVVVLLGDHQPVPTVTRGALGRDVPVSVIAKDPEVMERIADWQWQDGLKPAPDAPVWRMDSFRDRFLTAYGP</sequence>
<dbReference type="Proteomes" id="UP000621266">
    <property type="component" value="Unassembled WGS sequence"/>
</dbReference>
<reference evidence="3 4" key="1">
    <citation type="submission" date="2019-10" db="EMBL/GenBank/DDBJ databases">
        <title>Streptomyces tenebrisbrunneis sp.nov., an endogenous actinomycete isolated from of Lycium ruthenicum.</title>
        <authorList>
            <person name="Ma L."/>
        </authorList>
    </citation>
    <scope>NUCLEOTIDE SEQUENCE [LARGE SCALE GENOMIC DNA]</scope>
    <source>
        <strain evidence="3 4">TRM 66187</strain>
    </source>
</reference>
<comment type="caution">
    <text evidence="3">The sequence shown here is derived from an EMBL/GenBank/DDBJ whole genome shotgun (WGS) entry which is preliminary data.</text>
</comment>
<evidence type="ECO:0000256" key="1">
    <source>
        <dbReference type="SAM" id="MobiDB-lite"/>
    </source>
</evidence>
<proteinExistence type="predicted"/>
<organism evidence="3 4">
    <name type="scientific">Streptomyces lycii</name>
    <dbReference type="NCBI Taxonomy" id="2654337"/>
    <lineage>
        <taxon>Bacteria</taxon>
        <taxon>Bacillati</taxon>
        <taxon>Actinomycetota</taxon>
        <taxon>Actinomycetes</taxon>
        <taxon>Kitasatosporales</taxon>
        <taxon>Streptomycetaceae</taxon>
        <taxon>Streptomyces</taxon>
    </lineage>
</organism>
<accession>A0ABQ7FHI7</accession>